<evidence type="ECO:0000313" key="16">
    <source>
        <dbReference type="Proteomes" id="UP000051084"/>
    </source>
</evidence>
<dbReference type="STRING" id="417373.GCA_001570685_01363"/>
<dbReference type="PATRIC" id="fig|1423742.4.peg.427"/>
<dbReference type="AlphaFoldDB" id="A0A0R1ULP5"/>
<dbReference type="PIRSF" id="PIRSF015601">
    <property type="entry name" value="MTase_slr0722"/>
    <property type="match status" value="1"/>
</dbReference>
<comment type="subcellular location">
    <subcellularLocation>
        <location evidence="1 12">Cytoplasm</location>
    </subcellularLocation>
</comment>
<dbReference type="GO" id="GO:0005737">
    <property type="term" value="C:cytoplasm"/>
    <property type="evidence" value="ECO:0007669"/>
    <property type="project" value="UniProtKB-SubCell"/>
</dbReference>
<dbReference type="NCBIfam" id="TIGR00046">
    <property type="entry name" value="RsmE family RNA methyltransferase"/>
    <property type="match status" value="1"/>
</dbReference>
<evidence type="ECO:0000256" key="2">
    <source>
        <dbReference type="ARBA" id="ARBA00005528"/>
    </source>
</evidence>
<evidence type="ECO:0000259" key="13">
    <source>
        <dbReference type="Pfam" id="PF04452"/>
    </source>
</evidence>
<dbReference type="PANTHER" id="PTHR30027">
    <property type="entry name" value="RIBOSOMAL RNA SMALL SUBUNIT METHYLTRANSFERASE E"/>
    <property type="match status" value="1"/>
</dbReference>
<dbReference type="PANTHER" id="PTHR30027:SF3">
    <property type="entry name" value="16S RRNA (URACIL(1498)-N(3))-METHYLTRANSFERASE"/>
    <property type="match status" value="1"/>
</dbReference>
<comment type="caution">
    <text evidence="15">The sequence shown here is derived from an EMBL/GenBank/DDBJ whole genome shotgun (WGS) entry which is preliminary data.</text>
</comment>
<feature type="domain" description="Ribosomal RNA small subunit methyltransferase E methyltransferase" evidence="13">
    <location>
        <begin position="71"/>
        <end position="240"/>
    </location>
</feature>
<dbReference type="Gene3D" id="3.40.1280.10">
    <property type="match status" value="1"/>
</dbReference>
<dbReference type="OrthoDB" id="9815641at2"/>
<evidence type="ECO:0000256" key="8">
    <source>
        <dbReference type="ARBA" id="ARBA00022679"/>
    </source>
</evidence>
<dbReference type="CDD" id="cd18084">
    <property type="entry name" value="RsmE-like"/>
    <property type="match status" value="1"/>
</dbReference>
<name>A0A0R1ULP5_9LACO</name>
<evidence type="ECO:0000256" key="4">
    <source>
        <dbReference type="ARBA" id="ARBA00013673"/>
    </source>
</evidence>
<protein>
    <recommendedName>
        <fullName evidence="4 12">Ribosomal RNA small subunit methyltransferase E</fullName>
        <ecNumber evidence="3 12">2.1.1.193</ecNumber>
    </recommendedName>
</protein>
<feature type="domain" description="Ribosomal RNA small subunit methyltransferase E PUA-like" evidence="14">
    <location>
        <begin position="18"/>
        <end position="61"/>
    </location>
</feature>
<dbReference type="InterPro" id="IPR046887">
    <property type="entry name" value="RsmE_PUA-like"/>
</dbReference>
<dbReference type="SUPFAM" id="SSF88697">
    <property type="entry name" value="PUA domain-like"/>
    <property type="match status" value="1"/>
</dbReference>
<keyword evidence="8 12" id="KW-0808">Transferase</keyword>
<dbReference type="RefSeq" id="WP_054653515.1">
    <property type="nucleotide sequence ID" value="NZ_AZGC01000058.1"/>
</dbReference>
<keyword evidence="6 12" id="KW-0698">rRNA processing</keyword>
<dbReference type="NCBIfam" id="NF008691">
    <property type="entry name" value="PRK11713.1-4"/>
    <property type="match status" value="1"/>
</dbReference>
<dbReference type="Proteomes" id="UP000051084">
    <property type="component" value="Unassembled WGS sequence"/>
</dbReference>
<comment type="function">
    <text evidence="10 12">Specifically methylates the N3 position of the uracil ring of uridine 1498 (m3U1498) in 16S rRNA. Acts on the fully assembled 30S ribosomal subunit.</text>
</comment>
<evidence type="ECO:0000256" key="6">
    <source>
        <dbReference type="ARBA" id="ARBA00022552"/>
    </source>
</evidence>
<gene>
    <name evidence="15" type="ORF">FC21_GL000411</name>
</gene>
<dbReference type="EC" id="2.1.1.193" evidence="3 12"/>
<dbReference type="InterPro" id="IPR029028">
    <property type="entry name" value="Alpha/beta_knot_MTases"/>
</dbReference>
<keyword evidence="9 12" id="KW-0949">S-adenosyl-L-methionine</keyword>
<evidence type="ECO:0000256" key="1">
    <source>
        <dbReference type="ARBA" id="ARBA00004496"/>
    </source>
</evidence>
<evidence type="ECO:0000256" key="3">
    <source>
        <dbReference type="ARBA" id="ARBA00012328"/>
    </source>
</evidence>
<sequence length="247" mass="27096">MQRYFLATTAQIGDTVELPADVSHHLIDVMRAQVGSQIEVVLDNQQAYVATITTVEPAQVTLNEALDSDSELPVNVILVCGLPKTKEKPELIVQKATELGVHQIVFFAAERSVSRWTAEKVTKKLARLQKIANGAAEQSHRQVQPSVHYVKKLTDVLAQFPAQHRLVAWEESAKQGETSALVRELQATQPGETILAIFGPEGGLSETEINQLTAQEVVPAGLGPRILRTETAPLYFMSAVSVWLELN</sequence>
<evidence type="ECO:0000256" key="7">
    <source>
        <dbReference type="ARBA" id="ARBA00022603"/>
    </source>
</evidence>
<proteinExistence type="inferred from homology"/>
<dbReference type="GO" id="GO:0070475">
    <property type="term" value="P:rRNA base methylation"/>
    <property type="evidence" value="ECO:0007669"/>
    <property type="project" value="TreeGrafter"/>
</dbReference>
<evidence type="ECO:0000256" key="10">
    <source>
        <dbReference type="ARBA" id="ARBA00025699"/>
    </source>
</evidence>
<dbReference type="Pfam" id="PF20260">
    <property type="entry name" value="PUA_4"/>
    <property type="match status" value="1"/>
</dbReference>
<dbReference type="InterPro" id="IPR029026">
    <property type="entry name" value="tRNA_m1G_MTases_N"/>
</dbReference>
<reference evidence="15 16" key="1">
    <citation type="journal article" date="2015" name="Genome Announc.">
        <title>Expanding the biotechnology potential of lactobacilli through comparative genomics of 213 strains and associated genera.</title>
        <authorList>
            <person name="Sun Z."/>
            <person name="Harris H.M."/>
            <person name="McCann A."/>
            <person name="Guo C."/>
            <person name="Argimon S."/>
            <person name="Zhang W."/>
            <person name="Yang X."/>
            <person name="Jeffery I.B."/>
            <person name="Cooney J.C."/>
            <person name="Kagawa T.F."/>
            <person name="Liu W."/>
            <person name="Song Y."/>
            <person name="Salvetti E."/>
            <person name="Wrobel A."/>
            <person name="Rasinkangas P."/>
            <person name="Parkhill J."/>
            <person name="Rea M.C."/>
            <person name="O'Sullivan O."/>
            <person name="Ritari J."/>
            <person name="Douillard F.P."/>
            <person name="Paul Ross R."/>
            <person name="Yang R."/>
            <person name="Briner A.E."/>
            <person name="Felis G.E."/>
            <person name="de Vos W.M."/>
            <person name="Barrangou R."/>
            <person name="Klaenhammer T.R."/>
            <person name="Caufield P.W."/>
            <person name="Cui Y."/>
            <person name="Zhang H."/>
            <person name="O'Toole P.W."/>
        </authorList>
    </citation>
    <scope>NUCLEOTIDE SEQUENCE [LARGE SCALE GENOMIC DNA]</scope>
    <source>
        <strain evidence="15 16">DSM 18793</strain>
    </source>
</reference>
<dbReference type="Pfam" id="PF04452">
    <property type="entry name" value="Methyltrans_RNA"/>
    <property type="match status" value="1"/>
</dbReference>
<evidence type="ECO:0000256" key="5">
    <source>
        <dbReference type="ARBA" id="ARBA00022490"/>
    </source>
</evidence>
<evidence type="ECO:0000259" key="14">
    <source>
        <dbReference type="Pfam" id="PF20260"/>
    </source>
</evidence>
<evidence type="ECO:0000256" key="11">
    <source>
        <dbReference type="ARBA" id="ARBA00047944"/>
    </source>
</evidence>
<keyword evidence="5 12" id="KW-0963">Cytoplasm</keyword>
<keyword evidence="16" id="KW-1185">Reference proteome</keyword>
<keyword evidence="7 12" id="KW-0489">Methyltransferase</keyword>
<dbReference type="InterPro" id="IPR046886">
    <property type="entry name" value="RsmE_MTase_dom"/>
</dbReference>
<organism evidence="15 16">
    <name type="scientific">Limosilactobacillus equigenerosi DSM 18793 = JCM 14505</name>
    <dbReference type="NCBI Taxonomy" id="1423742"/>
    <lineage>
        <taxon>Bacteria</taxon>
        <taxon>Bacillati</taxon>
        <taxon>Bacillota</taxon>
        <taxon>Bacilli</taxon>
        <taxon>Lactobacillales</taxon>
        <taxon>Lactobacillaceae</taxon>
        <taxon>Limosilactobacillus</taxon>
    </lineage>
</organism>
<evidence type="ECO:0000256" key="9">
    <source>
        <dbReference type="ARBA" id="ARBA00022691"/>
    </source>
</evidence>
<evidence type="ECO:0000313" key="15">
    <source>
        <dbReference type="EMBL" id="KRL92259.1"/>
    </source>
</evidence>
<comment type="catalytic activity">
    <reaction evidence="11 12">
        <text>uridine(1498) in 16S rRNA + S-adenosyl-L-methionine = N(3)-methyluridine(1498) in 16S rRNA + S-adenosyl-L-homocysteine + H(+)</text>
        <dbReference type="Rhea" id="RHEA:42920"/>
        <dbReference type="Rhea" id="RHEA-COMP:10283"/>
        <dbReference type="Rhea" id="RHEA-COMP:10284"/>
        <dbReference type="ChEBI" id="CHEBI:15378"/>
        <dbReference type="ChEBI" id="CHEBI:57856"/>
        <dbReference type="ChEBI" id="CHEBI:59789"/>
        <dbReference type="ChEBI" id="CHEBI:65315"/>
        <dbReference type="ChEBI" id="CHEBI:74502"/>
        <dbReference type="EC" id="2.1.1.193"/>
    </reaction>
</comment>
<evidence type="ECO:0000256" key="12">
    <source>
        <dbReference type="PIRNR" id="PIRNR015601"/>
    </source>
</evidence>
<dbReference type="GO" id="GO:0070042">
    <property type="term" value="F:rRNA (uridine-N3-)-methyltransferase activity"/>
    <property type="evidence" value="ECO:0007669"/>
    <property type="project" value="TreeGrafter"/>
</dbReference>
<dbReference type="InterPro" id="IPR006700">
    <property type="entry name" value="RsmE"/>
</dbReference>
<comment type="similarity">
    <text evidence="2 12">Belongs to the RNA methyltransferase RsmE family.</text>
</comment>
<accession>A0A0R1ULP5</accession>
<dbReference type="SUPFAM" id="SSF75217">
    <property type="entry name" value="alpha/beta knot"/>
    <property type="match status" value="1"/>
</dbReference>
<dbReference type="InterPro" id="IPR015947">
    <property type="entry name" value="PUA-like_sf"/>
</dbReference>
<dbReference type="EMBL" id="AZGC01000058">
    <property type="protein sequence ID" value="KRL92259.1"/>
    <property type="molecule type" value="Genomic_DNA"/>
</dbReference>